<evidence type="ECO:0000256" key="10">
    <source>
        <dbReference type="ARBA" id="ARBA00024535"/>
    </source>
</evidence>
<keyword evidence="8" id="KW-0862">Zinc</keyword>
<protein>
    <recommendedName>
        <fullName evidence="3">UDP-3-O-acyl-N-acetylglucosamine deacetylase</fullName>
        <ecNumber evidence="3">3.5.1.108</ecNumber>
    </recommendedName>
</protein>
<reference evidence="11" key="1">
    <citation type="submission" date="2018-05" db="EMBL/GenBank/DDBJ databases">
        <authorList>
            <person name="Lanie J.A."/>
            <person name="Ng W.-L."/>
            <person name="Kazmierczak K.M."/>
            <person name="Andrzejewski T.M."/>
            <person name="Davidsen T.M."/>
            <person name="Wayne K.J."/>
            <person name="Tettelin H."/>
            <person name="Glass J.I."/>
            <person name="Rusch D."/>
            <person name="Podicherti R."/>
            <person name="Tsui H.-C.T."/>
            <person name="Winkler M.E."/>
        </authorList>
    </citation>
    <scope>NUCLEOTIDE SEQUENCE</scope>
</reference>
<evidence type="ECO:0000256" key="3">
    <source>
        <dbReference type="ARBA" id="ARBA00012745"/>
    </source>
</evidence>
<comment type="cofactor">
    <cofactor evidence="1">
        <name>Zn(2+)</name>
        <dbReference type="ChEBI" id="CHEBI:29105"/>
    </cofactor>
</comment>
<comment type="catalytic activity">
    <reaction evidence="10">
        <text>a UDP-3-O-[(3R)-3-hydroxyacyl]-N-acetyl-alpha-D-glucosamine + H2O = a UDP-3-O-[(3R)-3-hydroxyacyl]-alpha-D-glucosamine + acetate</text>
        <dbReference type="Rhea" id="RHEA:67816"/>
        <dbReference type="ChEBI" id="CHEBI:15377"/>
        <dbReference type="ChEBI" id="CHEBI:30089"/>
        <dbReference type="ChEBI" id="CHEBI:137740"/>
        <dbReference type="ChEBI" id="CHEBI:173225"/>
        <dbReference type="EC" id="3.5.1.108"/>
    </reaction>
</comment>
<dbReference type="PANTHER" id="PTHR33694:SF1">
    <property type="entry name" value="UDP-3-O-ACYL-N-ACETYLGLUCOSAMINE DEACETYLASE 1, MITOCHONDRIAL-RELATED"/>
    <property type="match status" value="1"/>
</dbReference>
<gene>
    <name evidence="11" type="ORF">METZ01_LOCUS449068</name>
</gene>
<dbReference type="GO" id="GO:0016020">
    <property type="term" value="C:membrane"/>
    <property type="evidence" value="ECO:0007669"/>
    <property type="project" value="GOC"/>
</dbReference>
<dbReference type="Gene3D" id="3.30.1700.10">
    <property type="entry name" value="lpxc deacetylase, domain 2"/>
    <property type="match status" value="1"/>
</dbReference>
<name>A0A382ZL73_9ZZZZ</name>
<evidence type="ECO:0000256" key="4">
    <source>
        <dbReference type="ARBA" id="ARBA00022516"/>
    </source>
</evidence>
<dbReference type="UniPathway" id="UPA00359">
    <property type="reaction ID" value="UER00478"/>
</dbReference>
<dbReference type="SUPFAM" id="SSF54211">
    <property type="entry name" value="Ribosomal protein S5 domain 2-like"/>
    <property type="match status" value="2"/>
</dbReference>
<dbReference type="EMBL" id="UINC01184819">
    <property type="protein sequence ID" value="SVD96214.1"/>
    <property type="molecule type" value="Genomic_DNA"/>
</dbReference>
<dbReference type="GO" id="GO:0009245">
    <property type="term" value="P:lipid A biosynthetic process"/>
    <property type="evidence" value="ECO:0007669"/>
    <property type="project" value="UniProtKB-KW"/>
</dbReference>
<proteinExistence type="predicted"/>
<evidence type="ECO:0000313" key="11">
    <source>
        <dbReference type="EMBL" id="SVD96214.1"/>
    </source>
</evidence>
<keyword evidence="4" id="KW-0444">Lipid biosynthesis</keyword>
<keyword evidence="7" id="KW-0378">Hydrolase</keyword>
<evidence type="ECO:0000256" key="7">
    <source>
        <dbReference type="ARBA" id="ARBA00022801"/>
    </source>
</evidence>
<dbReference type="AlphaFoldDB" id="A0A382ZL73"/>
<evidence type="ECO:0000256" key="5">
    <source>
        <dbReference type="ARBA" id="ARBA00022556"/>
    </source>
</evidence>
<dbReference type="EC" id="3.5.1.108" evidence="3"/>
<dbReference type="GO" id="GO:0103117">
    <property type="term" value="F:UDP-3-O-acyl-N-acetylglucosamine deacetylase activity"/>
    <property type="evidence" value="ECO:0007669"/>
    <property type="project" value="UniProtKB-EC"/>
</dbReference>
<dbReference type="PANTHER" id="PTHR33694">
    <property type="entry name" value="UDP-3-O-ACYL-N-ACETYLGLUCOSAMINE DEACETYLASE 1, MITOCHONDRIAL-RELATED"/>
    <property type="match status" value="1"/>
</dbReference>
<dbReference type="Pfam" id="PF03331">
    <property type="entry name" value="LpxC"/>
    <property type="match status" value="2"/>
</dbReference>
<organism evidence="11">
    <name type="scientific">marine metagenome</name>
    <dbReference type="NCBI Taxonomy" id="408172"/>
    <lineage>
        <taxon>unclassified sequences</taxon>
        <taxon>metagenomes</taxon>
        <taxon>ecological metagenomes</taxon>
    </lineage>
</organism>
<dbReference type="InterPro" id="IPR020568">
    <property type="entry name" value="Ribosomal_Su5_D2-typ_SF"/>
</dbReference>
<dbReference type="Gene3D" id="3.30.230.20">
    <property type="entry name" value="lpxc deacetylase, domain 1"/>
    <property type="match status" value="1"/>
</dbReference>
<feature type="non-terminal residue" evidence="11">
    <location>
        <position position="1"/>
    </location>
</feature>
<evidence type="ECO:0000256" key="1">
    <source>
        <dbReference type="ARBA" id="ARBA00001947"/>
    </source>
</evidence>
<evidence type="ECO:0000256" key="2">
    <source>
        <dbReference type="ARBA" id="ARBA00005002"/>
    </source>
</evidence>
<keyword evidence="5" id="KW-0441">Lipid A biosynthesis</keyword>
<evidence type="ECO:0000256" key="6">
    <source>
        <dbReference type="ARBA" id="ARBA00022723"/>
    </source>
</evidence>
<sequence>GLQIDNILIELTEKEPPVMDGSATPFVDVLLQSGLKIQKIQRNELVIDKTITYSDPDREVDIHILPSDKFRITFMTDYKVHSLGTQYTAMYSLENDFITEFAPARTFCLFSEILQLNELGLIKGGSLENAVVFVDEDLNDNAISDLKKLFNTNVDFFKDKNGILNGTELRFENEPVRHKVVDLIGDIALLGIPIRGHLIAARSGHAANIELVRKIKKTYAKKIALHKKHQSVPQITFDTESLMKILPHRYPFLLIDR</sequence>
<comment type="pathway">
    <text evidence="2">Glycolipid biosynthesis; lipid IV(A) biosynthesis; lipid IV(A) from (3R)-3-hydroxytetradecanoyl-[acyl-carrier-protein] and UDP-N-acetyl-alpha-D-glucosamine: step 2/6.</text>
</comment>
<dbReference type="GO" id="GO:0046872">
    <property type="term" value="F:metal ion binding"/>
    <property type="evidence" value="ECO:0007669"/>
    <property type="project" value="UniProtKB-KW"/>
</dbReference>
<accession>A0A382ZL73</accession>
<evidence type="ECO:0000256" key="8">
    <source>
        <dbReference type="ARBA" id="ARBA00022833"/>
    </source>
</evidence>
<keyword evidence="9" id="KW-0443">Lipid metabolism</keyword>
<dbReference type="InterPro" id="IPR004463">
    <property type="entry name" value="UDP-acyl_GlcNac_deAcase"/>
</dbReference>
<feature type="non-terminal residue" evidence="11">
    <location>
        <position position="257"/>
    </location>
</feature>
<dbReference type="InterPro" id="IPR015870">
    <property type="entry name" value="UDP-acyl_N-AcGlcN_deAcase_N"/>
</dbReference>
<keyword evidence="6" id="KW-0479">Metal-binding</keyword>
<evidence type="ECO:0000256" key="9">
    <source>
        <dbReference type="ARBA" id="ARBA00023098"/>
    </source>
</evidence>
<dbReference type="InterPro" id="IPR011334">
    <property type="entry name" value="UDP-acyl_GlcNac_deAcase_C"/>
</dbReference>